<protein>
    <recommendedName>
        <fullName evidence="5">Pentatricopeptide repeat-containing protein</fullName>
    </recommendedName>
</protein>
<dbReference type="GO" id="GO:0009451">
    <property type="term" value="P:RNA modification"/>
    <property type="evidence" value="ECO:0007669"/>
    <property type="project" value="InterPro"/>
</dbReference>
<feature type="repeat" description="PPR" evidence="2">
    <location>
        <begin position="34"/>
        <end position="64"/>
    </location>
</feature>
<feature type="repeat" description="PPR" evidence="2">
    <location>
        <begin position="267"/>
        <end position="301"/>
    </location>
</feature>
<dbReference type="Gramene" id="QL04p042728:mrna">
    <property type="protein sequence ID" value="QL04p042728:mrna:CDS:1"/>
    <property type="gene ID" value="QL04p042728"/>
</dbReference>
<dbReference type="InterPro" id="IPR011990">
    <property type="entry name" value="TPR-like_helical_dom_sf"/>
</dbReference>
<dbReference type="Proteomes" id="UP000594261">
    <property type="component" value="Chromosome 4"/>
</dbReference>
<dbReference type="EMBL" id="LRBV02000004">
    <property type="status" value="NOT_ANNOTATED_CDS"/>
    <property type="molecule type" value="Genomic_DNA"/>
</dbReference>
<dbReference type="KEGG" id="qlo:115986786"/>
<dbReference type="OrthoDB" id="185373at2759"/>
<evidence type="ECO:0000313" key="4">
    <source>
        <dbReference type="Proteomes" id="UP000594261"/>
    </source>
</evidence>
<dbReference type="FunFam" id="1.25.40.10:FF:000344">
    <property type="entry name" value="Pentatricopeptide repeat-containing protein"/>
    <property type="match status" value="1"/>
</dbReference>
<reference evidence="3" key="2">
    <citation type="submission" date="2021-01" db="UniProtKB">
        <authorList>
            <consortium name="EnsemblPlants"/>
        </authorList>
    </citation>
    <scope>IDENTIFICATION</scope>
</reference>
<evidence type="ECO:0000256" key="2">
    <source>
        <dbReference type="PROSITE-ProRule" id="PRU00708"/>
    </source>
</evidence>
<dbReference type="GO" id="GO:0003723">
    <property type="term" value="F:RNA binding"/>
    <property type="evidence" value="ECO:0007669"/>
    <property type="project" value="InterPro"/>
</dbReference>
<dbReference type="InterPro" id="IPR046960">
    <property type="entry name" value="PPR_At4g14850-like_plant"/>
</dbReference>
<evidence type="ECO:0008006" key="5">
    <source>
        <dbReference type="Google" id="ProtNLM"/>
    </source>
</evidence>
<keyword evidence="4" id="KW-1185">Reference proteome</keyword>
<dbReference type="AlphaFoldDB" id="A0A7N2LH19"/>
<dbReference type="Gene3D" id="1.25.40.10">
    <property type="entry name" value="Tetratricopeptide repeat domain"/>
    <property type="match status" value="6"/>
</dbReference>
<dbReference type="FunFam" id="1.25.40.10:FF:000073">
    <property type="entry name" value="Pentatricopeptide repeat-containing protein chloroplastic"/>
    <property type="match status" value="1"/>
</dbReference>
<dbReference type="GO" id="GO:0099402">
    <property type="term" value="P:plant organ development"/>
    <property type="evidence" value="ECO:0007669"/>
    <property type="project" value="UniProtKB-ARBA"/>
</dbReference>
<dbReference type="Pfam" id="PF20431">
    <property type="entry name" value="E_motif"/>
    <property type="match status" value="1"/>
</dbReference>
<dbReference type="InParanoid" id="A0A7N2LH19"/>
<feature type="repeat" description="PPR" evidence="2">
    <location>
        <begin position="65"/>
        <end position="99"/>
    </location>
</feature>
<dbReference type="RefSeq" id="XP_030965953.1">
    <property type="nucleotide sequence ID" value="XM_031110093.1"/>
</dbReference>
<accession>A0A7N2LH19</accession>
<dbReference type="PANTHER" id="PTHR24015">
    <property type="entry name" value="OS07G0578800 PROTEIN-RELATED"/>
    <property type="match status" value="1"/>
</dbReference>
<dbReference type="Pfam" id="PF13041">
    <property type="entry name" value="PPR_2"/>
    <property type="match status" value="4"/>
</dbReference>
<feature type="repeat" description="PPR" evidence="2">
    <location>
        <begin position="469"/>
        <end position="503"/>
    </location>
</feature>
<dbReference type="PANTHER" id="PTHR24015:SF1885">
    <property type="entry name" value="PENTACOTRIPEPTIDE-REPEAT REGION OF PRORP DOMAIN-CONTAINING PROTEIN"/>
    <property type="match status" value="1"/>
</dbReference>
<dbReference type="EnsemblPlants" id="QL04p042728:mrna">
    <property type="protein sequence ID" value="QL04p042728:mrna:CDS:1"/>
    <property type="gene ID" value="QL04p042728"/>
</dbReference>
<name>A0A7N2LH19_QUELO</name>
<proteinExistence type="predicted"/>
<reference evidence="3 4" key="1">
    <citation type="journal article" date="2016" name="G3 (Bethesda)">
        <title>First Draft Assembly and Annotation of the Genome of a California Endemic Oak Quercus lobata Nee (Fagaceae).</title>
        <authorList>
            <person name="Sork V.L."/>
            <person name="Fitz-Gibbon S.T."/>
            <person name="Puiu D."/>
            <person name="Crepeau M."/>
            <person name="Gugger P.F."/>
            <person name="Sherman R."/>
            <person name="Stevens K."/>
            <person name="Langley C.H."/>
            <person name="Pellegrini M."/>
            <person name="Salzberg S.L."/>
        </authorList>
    </citation>
    <scope>NUCLEOTIDE SEQUENCE [LARGE SCALE GENOMIC DNA]</scope>
    <source>
        <strain evidence="3 4">cv. SW786</strain>
    </source>
</reference>
<dbReference type="NCBIfam" id="TIGR00756">
    <property type="entry name" value="PPR"/>
    <property type="match status" value="5"/>
</dbReference>
<dbReference type="FunFam" id="1.25.40.10:FF:000158">
    <property type="entry name" value="pentatricopeptide repeat-containing protein At2g33680"/>
    <property type="match status" value="1"/>
</dbReference>
<dbReference type="GeneID" id="115986786"/>
<dbReference type="OMA" id="CKANRDF"/>
<organism evidence="3 4">
    <name type="scientific">Quercus lobata</name>
    <name type="common">Valley oak</name>
    <dbReference type="NCBI Taxonomy" id="97700"/>
    <lineage>
        <taxon>Eukaryota</taxon>
        <taxon>Viridiplantae</taxon>
        <taxon>Streptophyta</taxon>
        <taxon>Embryophyta</taxon>
        <taxon>Tracheophyta</taxon>
        <taxon>Spermatophyta</taxon>
        <taxon>Magnoliopsida</taxon>
        <taxon>eudicotyledons</taxon>
        <taxon>Gunneridae</taxon>
        <taxon>Pentapetalae</taxon>
        <taxon>rosids</taxon>
        <taxon>fabids</taxon>
        <taxon>Fagales</taxon>
        <taxon>Fagaceae</taxon>
        <taxon>Quercus</taxon>
    </lineage>
</organism>
<sequence>MSFAHLLRLFGDTQCVLKGRAVHGKIITSGFFLDAYAHNHLMSLYLKINRINDACKVFDKMPDRNLVSWTALISWHSKMGMPEEALNCFRLMAKDGFDPNNHTYVGAISACASLGDARAGKEIHGRIYRHEQELNGKVSNCLVNMYGKCGLLKSARLMFDATLKPDLVSWTSILSSYCQCGENVEGLKIFMRSQEEGVEVNEFSCASVLGACASLENLKVGMQVHPLVIKCGLGFDTFVVTALINLYAKCGELDYAHQAFLEVDKPQLQAWNALMGGCAQQGKAIEAIDLFHKFHSLGLKPSERTFSSVLGALADTVDVEVGTQLHSLIIKMGFNSFIFVGNAILDFYSKCGLLEESSKTFEEMHEHDVISWNALISGHVRYGHHGEAIELLKDMLIEGFEPNLHTYPSIFSICGDIPAIEWGKQTHCRILKPGFDSNVVVGSALIDMYAKCGRLSEAQKVFDVLVTKNLVSWNTILVGYAQHGFGREALEIYNIMRSNGIKPNGITFLGVLSACGHVGLVEEGWHHFNSMIKDHGISPRTDHLASLVSLFACKGQTKRAFELIRSFPMESNKVVWRCLLSGCKIHKDVALGRYAAEKILSIDPEDTSAHIMLSNIYAEAKMWNEAAQVRKIMKEKVLKKDTGYSWAELKNSIYYFSATHYTQFQETNLHEVLDGLTAQLFDTGYMPDAMFVLHCGE</sequence>
<keyword evidence="1" id="KW-0677">Repeat</keyword>
<dbReference type="InterPro" id="IPR002885">
    <property type="entry name" value="PPR_rpt"/>
</dbReference>
<dbReference type="PROSITE" id="PS51375">
    <property type="entry name" value="PPR"/>
    <property type="match status" value="6"/>
</dbReference>
<feature type="repeat" description="PPR" evidence="2">
    <location>
        <begin position="166"/>
        <end position="200"/>
    </location>
</feature>
<dbReference type="SUPFAM" id="SSF48452">
    <property type="entry name" value="TPR-like"/>
    <property type="match status" value="1"/>
</dbReference>
<evidence type="ECO:0000313" key="3">
    <source>
        <dbReference type="EnsemblPlants" id="QL04p042728:mrna:CDS:1"/>
    </source>
</evidence>
<gene>
    <name evidence="3" type="primary">LOC115986786</name>
</gene>
<dbReference type="Pfam" id="PF01535">
    <property type="entry name" value="PPR"/>
    <property type="match status" value="3"/>
</dbReference>
<dbReference type="InterPro" id="IPR046848">
    <property type="entry name" value="E_motif"/>
</dbReference>
<feature type="repeat" description="PPR" evidence="2">
    <location>
        <begin position="368"/>
        <end position="402"/>
    </location>
</feature>
<evidence type="ECO:0000256" key="1">
    <source>
        <dbReference type="ARBA" id="ARBA00022737"/>
    </source>
</evidence>